<keyword evidence="8" id="KW-1185">Reference proteome</keyword>
<dbReference type="InterPro" id="IPR029058">
    <property type="entry name" value="AB_hydrolase_fold"/>
</dbReference>
<sequence length="376" mass="41979">MRRSVHLAQRLGCSFHQPGVDVAQVTFNGVSFRASLAPACPQNAIQFRQASSNSSPQAYDPSSTPSFSFQATPTSLGQAAFLSQNTLSSGSGIASTSHPAQPFPSSPSQAPYTALSPPAIISPTLCRVVVIGWMGCKRKYLRKYSNLWLRSGDHEVLSIRPTVPMTLFRWRGIVTAATDIDRVACMHIENGGMPTIYHIFSTGGFIHAATMWKWMYQVEDIFIRKSLIDEVKGIIFDSGPAKVTEDMVAKAIVSATLDTPAHVLESRPVQGRLLSAAHSAASWYMQKKHIRRREEEVHEAWYEMAPVCPQLYLYSTSDTLANPSDVERYMQIQASRGVEVSSHKWQDSGHCEHFRRYPHDYAFQVSQFAKHALRDW</sequence>
<protein>
    <submittedName>
        <fullName evidence="7">Uncharacterized protein</fullName>
    </submittedName>
</protein>
<dbReference type="Pfam" id="PF05705">
    <property type="entry name" value="DUF829"/>
    <property type="match status" value="1"/>
</dbReference>
<dbReference type="PANTHER" id="PTHR12265">
    <property type="entry name" value="TRANSMEMBRANE PROTEIN 53"/>
    <property type="match status" value="1"/>
</dbReference>
<dbReference type="EMBL" id="MU069726">
    <property type="protein sequence ID" value="KAF5835029.1"/>
    <property type="molecule type" value="Genomic_DNA"/>
</dbReference>
<reference evidence="7" key="1">
    <citation type="submission" date="2017-08" db="EMBL/GenBank/DDBJ databases">
        <authorList>
            <person name="Polle J.E."/>
            <person name="Barry K."/>
            <person name="Cushman J."/>
            <person name="Schmutz J."/>
            <person name="Tran D."/>
            <person name="Hathwaick L.T."/>
            <person name="Yim W.C."/>
            <person name="Jenkins J."/>
            <person name="Mckie-Krisberg Z.M."/>
            <person name="Prochnik S."/>
            <person name="Lindquist E."/>
            <person name="Dockter R.B."/>
            <person name="Adam C."/>
            <person name="Molina H."/>
            <person name="Bunkerborg J."/>
            <person name="Jin E."/>
            <person name="Buchheim M."/>
            <person name="Magnuson J."/>
        </authorList>
    </citation>
    <scope>NUCLEOTIDE SEQUENCE</scope>
    <source>
        <strain evidence="7">CCAP 19/18</strain>
    </source>
</reference>
<evidence type="ECO:0000313" key="8">
    <source>
        <dbReference type="Proteomes" id="UP000815325"/>
    </source>
</evidence>
<name>A0ABQ7GKB1_DUNSA</name>
<dbReference type="InterPro" id="IPR008547">
    <property type="entry name" value="DUF829_TMEM53"/>
</dbReference>
<gene>
    <name evidence="7" type="ORF">DUNSADRAFT_8032</name>
</gene>
<accession>A0ABQ7GKB1</accession>
<keyword evidence="2" id="KW-0812">Transmembrane</keyword>
<comment type="caution">
    <text evidence="7">The sequence shown here is derived from an EMBL/GenBank/DDBJ whole genome shotgun (WGS) entry which is preliminary data.</text>
</comment>
<organism evidence="7 8">
    <name type="scientific">Dunaliella salina</name>
    <name type="common">Green alga</name>
    <name type="synonym">Protococcus salinus</name>
    <dbReference type="NCBI Taxonomy" id="3046"/>
    <lineage>
        <taxon>Eukaryota</taxon>
        <taxon>Viridiplantae</taxon>
        <taxon>Chlorophyta</taxon>
        <taxon>core chlorophytes</taxon>
        <taxon>Chlorophyceae</taxon>
        <taxon>CS clade</taxon>
        <taxon>Chlamydomonadales</taxon>
        <taxon>Dunaliellaceae</taxon>
        <taxon>Dunaliella</taxon>
    </lineage>
</organism>
<keyword evidence="3" id="KW-1133">Transmembrane helix</keyword>
<comment type="subcellular location">
    <subcellularLocation>
        <location evidence="6">Nucleus outer membrane</location>
        <topology evidence="6">Single-pass membrane protein</topology>
    </subcellularLocation>
</comment>
<evidence type="ECO:0000256" key="2">
    <source>
        <dbReference type="ARBA" id="ARBA00022692"/>
    </source>
</evidence>
<dbReference type="PANTHER" id="PTHR12265:SF30">
    <property type="entry name" value="TRANSMEMBRANE PROTEIN 53"/>
    <property type="match status" value="1"/>
</dbReference>
<evidence type="ECO:0000256" key="6">
    <source>
        <dbReference type="ARBA" id="ARBA00034303"/>
    </source>
</evidence>
<comment type="similarity">
    <text evidence="1">Belongs to the TMEM53 family.</text>
</comment>
<evidence type="ECO:0000256" key="5">
    <source>
        <dbReference type="ARBA" id="ARBA00023242"/>
    </source>
</evidence>
<keyword evidence="5" id="KW-0539">Nucleus</keyword>
<proteinExistence type="inferred from homology"/>
<evidence type="ECO:0000313" key="7">
    <source>
        <dbReference type="EMBL" id="KAF5835029.1"/>
    </source>
</evidence>
<evidence type="ECO:0000256" key="1">
    <source>
        <dbReference type="ARBA" id="ARBA00007387"/>
    </source>
</evidence>
<evidence type="ECO:0000256" key="4">
    <source>
        <dbReference type="ARBA" id="ARBA00023136"/>
    </source>
</evidence>
<keyword evidence="4" id="KW-0472">Membrane</keyword>
<evidence type="ECO:0000256" key="3">
    <source>
        <dbReference type="ARBA" id="ARBA00022989"/>
    </source>
</evidence>
<dbReference type="Proteomes" id="UP000815325">
    <property type="component" value="Unassembled WGS sequence"/>
</dbReference>
<dbReference type="SUPFAM" id="SSF53474">
    <property type="entry name" value="alpha/beta-Hydrolases"/>
    <property type="match status" value="1"/>
</dbReference>